<reference evidence="2" key="1">
    <citation type="submission" date="2023-10" db="EMBL/GenBank/DDBJ databases">
        <title>Genome assembly of Pristionchus species.</title>
        <authorList>
            <person name="Yoshida K."/>
            <person name="Sommer R.J."/>
        </authorList>
    </citation>
    <scope>NUCLEOTIDE SEQUENCE</scope>
    <source>
        <strain evidence="2">RS5133</strain>
    </source>
</reference>
<proteinExistence type="predicted"/>
<dbReference type="AlphaFoldDB" id="A0AAV5UY81"/>
<gene>
    <name evidence="2" type="ORF">PFISCL1PPCAC_3391</name>
</gene>
<sequence length="78" mass="9362">LCVFEMFRARRDLENFVVEKWVVFLELKLRDKGSRADELAGDFYGNFHRVSDGYEKEQRESEEEPSGHCRFREEATDR</sequence>
<keyword evidence="3" id="KW-1185">Reference proteome</keyword>
<evidence type="ECO:0000313" key="2">
    <source>
        <dbReference type="EMBL" id="GMT12094.1"/>
    </source>
</evidence>
<feature type="region of interest" description="Disordered" evidence="1">
    <location>
        <begin position="54"/>
        <end position="78"/>
    </location>
</feature>
<accession>A0AAV5UY81</accession>
<feature type="non-terminal residue" evidence="2">
    <location>
        <position position="78"/>
    </location>
</feature>
<dbReference type="EMBL" id="BTSY01000001">
    <property type="protein sequence ID" value="GMT12094.1"/>
    <property type="molecule type" value="Genomic_DNA"/>
</dbReference>
<evidence type="ECO:0000256" key="1">
    <source>
        <dbReference type="SAM" id="MobiDB-lite"/>
    </source>
</evidence>
<protein>
    <submittedName>
        <fullName evidence="2">Uncharacterized protein</fullName>
    </submittedName>
</protein>
<comment type="caution">
    <text evidence="2">The sequence shown here is derived from an EMBL/GenBank/DDBJ whole genome shotgun (WGS) entry which is preliminary data.</text>
</comment>
<name>A0AAV5UY81_9BILA</name>
<feature type="non-terminal residue" evidence="2">
    <location>
        <position position="1"/>
    </location>
</feature>
<organism evidence="2 3">
    <name type="scientific">Pristionchus fissidentatus</name>
    <dbReference type="NCBI Taxonomy" id="1538716"/>
    <lineage>
        <taxon>Eukaryota</taxon>
        <taxon>Metazoa</taxon>
        <taxon>Ecdysozoa</taxon>
        <taxon>Nematoda</taxon>
        <taxon>Chromadorea</taxon>
        <taxon>Rhabditida</taxon>
        <taxon>Rhabditina</taxon>
        <taxon>Diplogasteromorpha</taxon>
        <taxon>Diplogasteroidea</taxon>
        <taxon>Neodiplogasteridae</taxon>
        <taxon>Pristionchus</taxon>
    </lineage>
</organism>
<evidence type="ECO:0000313" key="3">
    <source>
        <dbReference type="Proteomes" id="UP001432322"/>
    </source>
</evidence>
<dbReference type="Proteomes" id="UP001432322">
    <property type="component" value="Unassembled WGS sequence"/>
</dbReference>